<dbReference type="GeneID" id="85016376"/>
<dbReference type="InterPro" id="IPR001611">
    <property type="entry name" value="Leu-rich_rpt"/>
</dbReference>
<proteinExistence type="predicted"/>
<evidence type="ECO:0000313" key="5">
    <source>
        <dbReference type="EMBL" id="SDW46223.1"/>
    </source>
</evidence>
<evidence type="ECO:0000256" key="4">
    <source>
        <dbReference type="SAM" id="SignalP"/>
    </source>
</evidence>
<reference evidence="5 6" key="1">
    <citation type="submission" date="2016-10" db="EMBL/GenBank/DDBJ databases">
        <authorList>
            <person name="Varghese N."/>
            <person name="Submissions S."/>
        </authorList>
    </citation>
    <scope>NUCLEOTIDE SEQUENCE [LARGE SCALE GENOMIC DNA]</scope>
    <source>
        <strain evidence="5 6">DSM 11449</strain>
    </source>
</reference>
<keyword evidence="2" id="KW-0677">Repeat</keyword>
<dbReference type="Pfam" id="PF13855">
    <property type="entry name" value="LRR_8"/>
    <property type="match status" value="1"/>
</dbReference>
<dbReference type="InterPro" id="IPR050836">
    <property type="entry name" value="SDS22/Internalin_LRR"/>
</dbReference>
<evidence type="ECO:0000313" key="6">
    <source>
        <dbReference type="Proteomes" id="UP000182771"/>
    </source>
</evidence>
<keyword evidence="6" id="KW-1185">Reference proteome</keyword>
<feature type="chain" id="PRO_5028884815" evidence="4">
    <location>
        <begin position="23"/>
        <end position="709"/>
    </location>
</feature>
<dbReference type="Proteomes" id="UP000182771">
    <property type="component" value="Unassembled WGS sequence"/>
</dbReference>
<protein>
    <submittedName>
        <fullName evidence="5">Leucine rich repeat-containing protein</fullName>
    </submittedName>
</protein>
<comment type="caution">
    <text evidence="5">The sequence shown here is derived from an EMBL/GenBank/DDBJ whole genome shotgun (WGS) entry which is preliminary data.</text>
</comment>
<dbReference type="Gene3D" id="3.80.10.10">
    <property type="entry name" value="Ribonuclease Inhibitor"/>
    <property type="match status" value="3"/>
</dbReference>
<dbReference type="PANTHER" id="PTHR46652:SF3">
    <property type="entry name" value="LEUCINE-RICH REPEAT-CONTAINING PROTEIN 9"/>
    <property type="match status" value="1"/>
</dbReference>
<dbReference type="PROSITE" id="PS51257">
    <property type="entry name" value="PROKAR_LIPOPROTEIN"/>
    <property type="match status" value="1"/>
</dbReference>
<dbReference type="InterPro" id="IPR032675">
    <property type="entry name" value="LRR_dom_sf"/>
</dbReference>
<dbReference type="AlphaFoldDB" id="A0A1H2TQM8"/>
<dbReference type="PROSITE" id="PS51450">
    <property type="entry name" value="LRR"/>
    <property type="match status" value="1"/>
</dbReference>
<feature type="signal peptide" evidence="4">
    <location>
        <begin position="1"/>
        <end position="22"/>
    </location>
</feature>
<evidence type="ECO:0000256" key="3">
    <source>
        <dbReference type="SAM" id="MobiDB-lite"/>
    </source>
</evidence>
<dbReference type="EMBL" id="FNND01000002">
    <property type="protein sequence ID" value="SDW46223.1"/>
    <property type="molecule type" value="Genomic_DNA"/>
</dbReference>
<dbReference type="PANTHER" id="PTHR46652">
    <property type="entry name" value="LEUCINE-RICH REPEAT AND IQ DOMAIN-CONTAINING PROTEIN 1-RELATED"/>
    <property type="match status" value="1"/>
</dbReference>
<keyword evidence="1" id="KW-0433">Leucine-rich repeat</keyword>
<accession>A0A1H2TQM8</accession>
<evidence type="ECO:0000256" key="1">
    <source>
        <dbReference type="ARBA" id="ARBA00022614"/>
    </source>
</evidence>
<keyword evidence="4" id="KW-0732">Signal</keyword>
<dbReference type="SUPFAM" id="SSF52047">
    <property type="entry name" value="RNI-like"/>
    <property type="match status" value="1"/>
</dbReference>
<feature type="region of interest" description="Disordered" evidence="3">
    <location>
        <begin position="24"/>
        <end position="46"/>
    </location>
</feature>
<organism evidence="5 6">
    <name type="scientific">Capnocytophaga granulosa</name>
    <dbReference type="NCBI Taxonomy" id="45242"/>
    <lineage>
        <taxon>Bacteria</taxon>
        <taxon>Pseudomonadati</taxon>
        <taxon>Bacteroidota</taxon>
        <taxon>Flavobacteriia</taxon>
        <taxon>Flavobacteriales</taxon>
        <taxon>Flavobacteriaceae</taxon>
        <taxon>Capnocytophaga</taxon>
    </lineage>
</organism>
<dbReference type="RefSeq" id="WP_016420135.1">
    <property type="nucleotide sequence ID" value="NZ_FNND01000002.1"/>
</dbReference>
<evidence type="ECO:0000256" key="2">
    <source>
        <dbReference type="ARBA" id="ARBA00022737"/>
    </source>
</evidence>
<name>A0A1H2TQM8_9FLAO</name>
<gene>
    <name evidence="5" type="ORF">SAMN05444420_102283</name>
</gene>
<dbReference type="OrthoDB" id="3179827at2"/>
<sequence length="709" mass="76706">MRKKLHTLLALSLLSAATLSVSCNKDKEDPSSNGGSGTGATTNIISPNAPKDNDILYYYDENAGTLYKRAGKSSWTVIGSLVGFKKGNTVYSGKRAPERSDKGEEKDYFINSTNDKVYQKINGNWQEIDIEGEIVIKDPNFKAALLTTGNNRGSVDTNGNGKISASEAKAVQALRVSSADISSLDGIEHFTNVTVLEAKGNKLKTVYLDKLVALKQLDLTGNQLEGTVDLSKLPNLQNGKVNIVGGGNNPQVEKIIVSDVHKATALNTSEHTNKYTATGEVDQYIEFDPVVKTAIIGMGNTGPDKNSDGGISISEALAYTGRIDIELAGVQSLKGLEKFENISALRIFPGKDKTNTLTNGKLSLTNFPNLETLDITNTTLEELEVKSSLKLTRISIVNGNLKNITITEATALKELSLERNNLTALPATFFDGLTELTAINLMGNNIVGELNLTSIKGLETNAGKVQIMRVCGTCNPKDRTNKRVTKIYVKDEAVNALNDAEGTSVYVSISGGRPQDNTVVNVPNENLRRLIFRKLKAIDGTTYLNRTYKDPFTQSDVDKITDLIGEDYSISNDVTDLTGLERFTKLKKLDLFPQGATTLDLTGMSELEEITLGGTMATITGEGTSLEKVTIKENYNVKKLDLRGFANLKRIIISENSQAPNHIECIAVPEDKVKIIKAGITFSAGGGNADSAAQKQALYRDKVQSTPCN</sequence>